<evidence type="ECO:0000256" key="1">
    <source>
        <dbReference type="ARBA" id="ARBA00022603"/>
    </source>
</evidence>
<dbReference type="InterPro" id="IPR029063">
    <property type="entry name" value="SAM-dependent_MTases_sf"/>
</dbReference>
<evidence type="ECO:0000256" key="2">
    <source>
        <dbReference type="ARBA" id="ARBA00022679"/>
    </source>
</evidence>
<sequence length="200" mass="22223">MSSLIHKGILKTEALTKYILETSAYPREHEQLRGLREATVEKHEFWSIMNVPVDEGLFISMLLKLMNVKKTIELGVFTGYSLLATALALPQDGKARLSRKENTVDPDKEAYQIGVPFIKKAGVEHKINFIQSDAMSVLNDLIADVSVVSVAAAFNQTPLNLNGCVQGNEEGTLDFAFVDADKENYLNYHELLLKLVRVGA</sequence>
<gene>
    <name evidence="6" type="primary">FAOMT_1</name>
    <name evidence="6" type="ORF">CK203_082126</name>
</gene>
<keyword evidence="1 6" id="KW-0489">Methyltransferase</keyword>
<dbReference type="GO" id="GO:0046872">
    <property type="term" value="F:metal ion binding"/>
    <property type="evidence" value="ECO:0007669"/>
    <property type="project" value="UniProtKB-KW"/>
</dbReference>
<organism evidence="6 7">
    <name type="scientific">Vitis vinifera</name>
    <name type="common">Grape</name>
    <dbReference type="NCBI Taxonomy" id="29760"/>
    <lineage>
        <taxon>Eukaryota</taxon>
        <taxon>Viridiplantae</taxon>
        <taxon>Streptophyta</taxon>
        <taxon>Embryophyta</taxon>
        <taxon>Tracheophyta</taxon>
        <taxon>Spermatophyta</taxon>
        <taxon>Magnoliopsida</taxon>
        <taxon>eudicotyledons</taxon>
        <taxon>Gunneridae</taxon>
        <taxon>Pentapetalae</taxon>
        <taxon>rosids</taxon>
        <taxon>Vitales</taxon>
        <taxon>Vitaceae</taxon>
        <taxon>Viteae</taxon>
        <taxon>Vitis</taxon>
    </lineage>
</organism>
<keyword evidence="3" id="KW-0949">S-adenosyl-L-methionine</keyword>
<evidence type="ECO:0000313" key="6">
    <source>
        <dbReference type="EMBL" id="RVW24495.1"/>
    </source>
</evidence>
<dbReference type="PROSITE" id="PS51682">
    <property type="entry name" value="SAM_OMT_I"/>
    <property type="match status" value="1"/>
</dbReference>
<evidence type="ECO:0000256" key="5">
    <source>
        <dbReference type="ARBA" id="ARBA00023453"/>
    </source>
</evidence>
<evidence type="ECO:0000313" key="7">
    <source>
        <dbReference type="Proteomes" id="UP000288805"/>
    </source>
</evidence>
<dbReference type="AlphaFoldDB" id="A0A438CMR1"/>
<dbReference type="PANTHER" id="PTHR10509:SF34">
    <property type="entry name" value="TAPETUM-SPECIFIC METHYLTRANSFERASE 1"/>
    <property type="match status" value="1"/>
</dbReference>
<dbReference type="Pfam" id="PF01596">
    <property type="entry name" value="Methyltransf_3"/>
    <property type="match status" value="2"/>
</dbReference>
<evidence type="ECO:0000256" key="4">
    <source>
        <dbReference type="ARBA" id="ARBA00022723"/>
    </source>
</evidence>
<protein>
    <submittedName>
        <fullName evidence="6">Flavonoid 3',5'-methyltransferase</fullName>
    </submittedName>
</protein>
<dbReference type="SUPFAM" id="SSF53335">
    <property type="entry name" value="S-adenosyl-L-methionine-dependent methyltransferases"/>
    <property type="match status" value="1"/>
</dbReference>
<dbReference type="GO" id="GO:0008171">
    <property type="term" value="F:O-methyltransferase activity"/>
    <property type="evidence" value="ECO:0007669"/>
    <property type="project" value="InterPro"/>
</dbReference>
<comment type="caution">
    <text evidence="6">The sequence shown here is derived from an EMBL/GenBank/DDBJ whole genome shotgun (WGS) entry which is preliminary data.</text>
</comment>
<dbReference type="InterPro" id="IPR050362">
    <property type="entry name" value="Cation-dep_OMT"/>
</dbReference>
<dbReference type="Proteomes" id="UP000288805">
    <property type="component" value="Unassembled WGS sequence"/>
</dbReference>
<dbReference type="PANTHER" id="PTHR10509">
    <property type="entry name" value="O-METHYLTRANSFERASE-RELATED"/>
    <property type="match status" value="1"/>
</dbReference>
<reference evidence="6 7" key="1">
    <citation type="journal article" date="2018" name="PLoS Genet.">
        <title>Population sequencing reveals clonal diversity and ancestral inbreeding in the grapevine cultivar Chardonnay.</title>
        <authorList>
            <person name="Roach M.J."/>
            <person name="Johnson D.L."/>
            <person name="Bohlmann J."/>
            <person name="van Vuuren H.J."/>
            <person name="Jones S.J."/>
            <person name="Pretorius I.S."/>
            <person name="Schmidt S.A."/>
            <person name="Borneman A.R."/>
        </authorList>
    </citation>
    <scope>NUCLEOTIDE SEQUENCE [LARGE SCALE GENOMIC DNA]</scope>
    <source>
        <strain evidence="7">cv. Chardonnay</strain>
        <tissue evidence="6">Leaf</tissue>
    </source>
</reference>
<dbReference type="Gene3D" id="3.40.50.150">
    <property type="entry name" value="Vaccinia Virus protein VP39"/>
    <property type="match status" value="1"/>
</dbReference>
<comment type="similarity">
    <text evidence="5">Belongs to the class I-like SAM-binding methyltransferase superfamily. Cation-dependent O-methyltransferase family.</text>
</comment>
<dbReference type="GO" id="GO:0032259">
    <property type="term" value="P:methylation"/>
    <property type="evidence" value="ECO:0007669"/>
    <property type="project" value="UniProtKB-KW"/>
</dbReference>
<name>A0A438CMR1_VITVI</name>
<accession>A0A438CMR1</accession>
<keyword evidence="4" id="KW-0479">Metal-binding</keyword>
<proteinExistence type="inferred from homology"/>
<dbReference type="EMBL" id="QGNW01002172">
    <property type="protein sequence ID" value="RVW24495.1"/>
    <property type="molecule type" value="Genomic_DNA"/>
</dbReference>
<keyword evidence="2 6" id="KW-0808">Transferase</keyword>
<evidence type="ECO:0000256" key="3">
    <source>
        <dbReference type="ARBA" id="ARBA00022691"/>
    </source>
</evidence>
<dbReference type="InterPro" id="IPR002935">
    <property type="entry name" value="SAM_O-MeTrfase"/>
</dbReference>